<dbReference type="PRINTS" id="PR00385">
    <property type="entry name" value="P450"/>
</dbReference>
<evidence type="ECO:0000256" key="2">
    <source>
        <dbReference type="ARBA" id="ARBA00010617"/>
    </source>
</evidence>
<evidence type="ECO:0000256" key="13">
    <source>
        <dbReference type="SAM" id="Phobius"/>
    </source>
</evidence>
<gene>
    <name evidence="14" type="ORF">H6P81_011148</name>
</gene>
<proteinExistence type="inferred from homology"/>
<evidence type="ECO:0000256" key="8">
    <source>
        <dbReference type="ARBA" id="ARBA00023004"/>
    </source>
</evidence>
<organism evidence="14 15">
    <name type="scientific">Aristolochia fimbriata</name>
    <name type="common">White veined hardy Dutchman's pipe vine</name>
    <dbReference type="NCBI Taxonomy" id="158543"/>
    <lineage>
        <taxon>Eukaryota</taxon>
        <taxon>Viridiplantae</taxon>
        <taxon>Streptophyta</taxon>
        <taxon>Embryophyta</taxon>
        <taxon>Tracheophyta</taxon>
        <taxon>Spermatophyta</taxon>
        <taxon>Magnoliopsida</taxon>
        <taxon>Magnoliidae</taxon>
        <taxon>Piperales</taxon>
        <taxon>Aristolochiaceae</taxon>
        <taxon>Aristolochia</taxon>
    </lineage>
</organism>
<evidence type="ECO:0000256" key="6">
    <source>
        <dbReference type="ARBA" id="ARBA00022989"/>
    </source>
</evidence>
<dbReference type="InterPro" id="IPR017972">
    <property type="entry name" value="Cyt_P450_CS"/>
</dbReference>
<keyword evidence="3 11" id="KW-0349">Heme</keyword>
<accession>A0AAV7ER11</accession>
<dbReference type="PROSITE" id="PS00086">
    <property type="entry name" value="CYTOCHROME_P450"/>
    <property type="match status" value="1"/>
</dbReference>
<keyword evidence="9 12" id="KW-0503">Monooxygenase</keyword>
<evidence type="ECO:0000256" key="3">
    <source>
        <dbReference type="ARBA" id="ARBA00022617"/>
    </source>
</evidence>
<keyword evidence="7 12" id="KW-0560">Oxidoreductase</keyword>
<evidence type="ECO:0000256" key="11">
    <source>
        <dbReference type="PIRSR" id="PIRSR602401-1"/>
    </source>
</evidence>
<dbReference type="PANTHER" id="PTHR24282">
    <property type="entry name" value="CYTOCHROME P450 FAMILY MEMBER"/>
    <property type="match status" value="1"/>
</dbReference>
<protein>
    <recommendedName>
        <fullName evidence="16">Cytochrome P450</fullName>
    </recommendedName>
</protein>
<reference evidence="14 15" key="1">
    <citation type="submission" date="2021-07" db="EMBL/GenBank/DDBJ databases">
        <title>The Aristolochia fimbriata genome: insights into angiosperm evolution, floral development and chemical biosynthesis.</title>
        <authorList>
            <person name="Jiao Y."/>
        </authorList>
    </citation>
    <scope>NUCLEOTIDE SEQUENCE [LARGE SCALE GENOMIC DNA]</scope>
    <source>
        <strain evidence="14">IBCAS-2021</strain>
        <tissue evidence="14">Leaf</tissue>
    </source>
</reference>
<sequence>MGYLQFLVPVVSTLVLLVLWKLFVDLIWRPRSITKHFAKQGVRGPPYSVLTGSLMQIKALEVEAKQTPMDPSSHDVTPKVLPYYHKWSQQYGETFLFWFGTQPRLSIVDPEMIKEVLSTKFGFYTIDKQPPSVDALLGNGLLSIGGLDWVRHRRALNPAFNIDKLKGMIKRMGDCTVSTVGRWRDEMGVNPRKEFDMHSEFMQLTGDIIAHTSFGTSYKEGKEVFEVERELHRMVIDSVTDVYIPGSEYLPTKWNRRMWRLEKRLRNNLKSIIETKQKMKDSGKGHGYGDDLLGLMLAASNEESNKKDGACLTIDEIVDECKTFFFAGHETTSNLLTWAMFFLGSNQEWQTKLREEVRSVCGTSEIPDADKLSKLKLVTMVLYETLRLYSPVIFTERKTVSDLKLGNLVIPKDTMVTFPFPMIHRNKKYWGEDADEFNPLRFADGFSRAAKHPNAFIAFSIGPRTCIGQNFAMMEAKTVMAVILQKFSSFTLSPCYKHSPVNNILLQPEFGVPILFNQ</sequence>
<dbReference type="GO" id="GO:0016705">
    <property type="term" value="F:oxidoreductase activity, acting on paired donors, with incorporation or reduction of molecular oxygen"/>
    <property type="evidence" value="ECO:0007669"/>
    <property type="project" value="InterPro"/>
</dbReference>
<dbReference type="PANTHER" id="PTHR24282:SF135">
    <property type="entry name" value="CYTOCHROME P450 709B2"/>
    <property type="match status" value="1"/>
</dbReference>
<dbReference type="InterPro" id="IPR036396">
    <property type="entry name" value="Cyt_P450_sf"/>
</dbReference>
<comment type="similarity">
    <text evidence="2 12">Belongs to the cytochrome P450 family.</text>
</comment>
<evidence type="ECO:0000256" key="1">
    <source>
        <dbReference type="ARBA" id="ARBA00004370"/>
    </source>
</evidence>
<dbReference type="Gene3D" id="1.10.630.10">
    <property type="entry name" value="Cytochrome P450"/>
    <property type="match status" value="1"/>
</dbReference>
<dbReference type="GO" id="GO:0016020">
    <property type="term" value="C:membrane"/>
    <property type="evidence" value="ECO:0007669"/>
    <property type="project" value="UniProtKB-SubCell"/>
</dbReference>
<evidence type="ECO:0000256" key="12">
    <source>
        <dbReference type="RuleBase" id="RU000461"/>
    </source>
</evidence>
<feature type="binding site" description="axial binding residue" evidence="11">
    <location>
        <position position="466"/>
    </location>
    <ligand>
        <name>heme</name>
        <dbReference type="ChEBI" id="CHEBI:30413"/>
    </ligand>
    <ligandPart>
        <name>Fe</name>
        <dbReference type="ChEBI" id="CHEBI:18248"/>
    </ligandPart>
</feature>
<evidence type="ECO:0000256" key="10">
    <source>
        <dbReference type="ARBA" id="ARBA00023136"/>
    </source>
</evidence>
<evidence type="ECO:0000313" key="15">
    <source>
        <dbReference type="Proteomes" id="UP000825729"/>
    </source>
</evidence>
<comment type="caution">
    <text evidence="14">The sequence shown here is derived from an EMBL/GenBank/DDBJ whole genome shotgun (WGS) entry which is preliminary data.</text>
</comment>
<dbReference type="Proteomes" id="UP000825729">
    <property type="component" value="Unassembled WGS sequence"/>
</dbReference>
<keyword evidence="15" id="KW-1185">Reference proteome</keyword>
<dbReference type="InterPro" id="IPR050665">
    <property type="entry name" value="Cytochrome_P450_Monooxygen"/>
</dbReference>
<feature type="transmembrane region" description="Helical" evidence="13">
    <location>
        <begin position="6"/>
        <end position="28"/>
    </location>
</feature>
<keyword evidence="8 11" id="KW-0408">Iron</keyword>
<dbReference type="Pfam" id="PF00067">
    <property type="entry name" value="p450"/>
    <property type="match status" value="1"/>
</dbReference>
<dbReference type="EMBL" id="JAINDJ010000004">
    <property type="protein sequence ID" value="KAG9451183.1"/>
    <property type="molecule type" value="Genomic_DNA"/>
</dbReference>
<evidence type="ECO:0000313" key="14">
    <source>
        <dbReference type="EMBL" id="KAG9451183.1"/>
    </source>
</evidence>
<dbReference type="GO" id="GO:0020037">
    <property type="term" value="F:heme binding"/>
    <property type="evidence" value="ECO:0007669"/>
    <property type="project" value="InterPro"/>
</dbReference>
<dbReference type="FunFam" id="1.10.630.10:FF:000029">
    <property type="entry name" value="Cytochrome P450 734A1"/>
    <property type="match status" value="1"/>
</dbReference>
<name>A0AAV7ER11_ARIFI</name>
<dbReference type="InterPro" id="IPR001128">
    <property type="entry name" value="Cyt_P450"/>
</dbReference>
<dbReference type="PRINTS" id="PR00463">
    <property type="entry name" value="EP450I"/>
</dbReference>
<dbReference type="SUPFAM" id="SSF48264">
    <property type="entry name" value="Cytochrome P450"/>
    <property type="match status" value="1"/>
</dbReference>
<dbReference type="GO" id="GO:0004497">
    <property type="term" value="F:monooxygenase activity"/>
    <property type="evidence" value="ECO:0007669"/>
    <property type="project" value="UniProtKB-KW"/>
</dbReference>
<evidence type="ECO:0000256" key="9">
    <source>
        <dbReference type="ARBA" id="ARBA00023033"/>
    </source>
</evidence>
<evidence type="ECO:0000256" key="4">
    <source>
        <dbReference type="ARBA" id="ARBA00022692"/>
    </source>
</evidence>
<comment type="cofactor">
    <cofactor evidence="11">
        <name>heme</name>
        <dbReference type="ChEBI" id="CHEBI:30413"/>
    </cofactor>
</comment>
<keyword evidence="6 13" id="KW-1133">Transmembrane helix</keyword>
<comment type="subcellular location">
    <subcellularLocation>
        <location evidence="1">Membrane</location>
    </subcellularLocation>
</comment>
<dbReference type="AlphaFoldDB" id="A0AAV7ER11"/>
<keyword evidence="4 13" id="KW-0812">Transmembrane</keyword>
<evidence type="ECO:0000256" key="7">
    <source>
        <dbReference type="ARBA" id="ARBA00023002"/>
    </source>
</evidence>
<keyword evidence="10 13" id="KW-0472">Membrane</keyword>
<dbReference type="InterPro" id="IPR002401">
    <property type="entry name" value="Cyt_P450_E_grp-I"/>
</dbReference>
<dbReference type="GO" id="GO:0005506">
    <property type="term" value="F:iron ion binding"/>
    <property type="evidence" value="ECO:0007669"/>
    <property type="project" value="InterPro"/>
</dbReference>
<evidence type="ECO:0008006" key="16">
    <source>
        <dbReference type="Google" id="ProtNLM"/>
    </source>
</evidence>
<evidence type="ECO:0000256" key="5">
    <source>
        <dbReference type="ARBA" id="ARBA00022723"/>
    </source>
</evidence>
<keyword evidence="5 11" id="KW-0479">Metal-binding</keyword>